<comment type="subcellular location">
    <subcellularLocation>
        <location evidence="1">Cell membrane</location>
    </subcellularLocation>
</comment>
<comment type="similarity">
    <text evidence="2">Belongs to the MmpS family.</text>
</comment>
<sequence>MGFSVGMRRTGEVDFAVATLFRLAKRFWIPLVLVAALAVSGFAMNRMHGIFGTHINTDPGQAAGDDIVEFNPKRVLYEIEGPSGTSGHVSYLDADAQPHTESFSSLPWRHEVVTTLPTVFANVVAQGDSEVISCRIVVNGEVRDEQTVNQHDAQAFCLDKAA</sequence>
<comment type="caution">
    <text evidence="8">The sequence shown here is derived from an EMBL/GenBank/DDBJ whole genome shotgun (WGS) entry which is preliminary data.</text>
</comment>
<dbReference type="Gene3D" id="2.60.40.2880">
    <property type="entry name" value="MmpS1-5, C-terminal soluble domain"/>
    <property type="match status" value="1"/>
</dbReference>
<protein>
    <recommendedName>
        <fullName evidence="10">Transport acessory protein MmpS</fullName>
    </recommendedName>
</protein>
<evidence type="ECO:0000313" key="9">
    <source>
        <dbReference type="Proteomes" id="UP000069705"/>
    </source>
</evidence>
<feature type="transmembrane region" description="Helical" evidence="7">
    <location>
        <begin position="27"/>
        <end position="44"/>
    </location>
</feature>
<gene>
    <name evidence="8" type="ORF">RMCFA_2484</name>
</gene>
<evidence type="ECO:0000256" key="1">
    <source>
        <dbReference type="ARBA" id="ARBA00004236"/>
    </source>
</evidence>
<dbReference type="GO" id="GO:0005886">
    <property type="term" value="C:plasma membrane"/>
    <property type="evidence" value="ECO:0007669"/>
    <property type="project" value="UniProtKB-SubCell"/>
</dbReference>
<dbReference type="InterPro" id="IPR008693">
    <property type="entry name" value="MmpS"/>
</dbReference>
<evidence type="ECO:0008006" key="10">
    <source>
        <dbReference type="Google" id="ProtNLM"/>
    </source>
</evidence>
<name>A0A100WQ89_MYCFO</name>
<dbReference type="InterPro" id="IPR038468">
    <property type="entry name" value="MmpS_C"/>
</dbReference>
<keyword evidence="4 7" id="KW-0812">Transmembrane</keyword>
<evidence type="ECO:0000256" key="2">
    <source>
        <dbReference type="ARBA" id="ARBA00007531"/>
    </source>
</evidence>
<keyword evidence="6 7" id="KW-0472">Membrane</keyword>
<dbReference type="Proteomes" id="UP000069705">
    <property type="component" value="Unassembled WGS sequence"/>
</dbReference>
<evidence type="ECO:0000313" key="8">
    <source>
        <dbReference type="EMBL" id="GAT02372.1"/>
    </source>
</evidence>
<proteinExistence type="inferred from homology"/>
<keyword evidence="3" id="KW-1003">Cell membrane</keyword>
<evidence type="ECO:0000256" key="6">
    <source>
        <dbReference type="ARBA" id="ARBA00023136"/>
    </source>
</evidence>
<evidence type="ECO:0000256" key="5">
    <source>
        <dbReference type="ARBA" id="ARBA00022989"/>
    </source>
</evidence>
<evidence type="ECO:0000256" key="4">
    <source>
        <dbReference type="ARBA" id="ARBA00022692"/>
    </source>
</evidence>
<dbReference type="Pfam" id="PF05423">
    <property type="entry name" value="Mycobact_memb"/>
    <property type="match status" value="1"/>
</dbReference>
<keyword evidence="5 7" id="KW-1133">Transmembrane helix</keyword>
<dbReference type="EMBL" id="BCSZ01000023">
    <property type="protein sequence ID" value="GAT02372.1"/>
    <property type="molecule type" value="Genomic_DNA"/>
</dbReference>
<evidence type="ECO:0000256" key="7">
    <source>
        <dbReference type="SAM" id="Phobius"/>
    </source>
</evidence>
<accession>A0A100WQ89</accession>
<dbReference type="AlphaFoldDB" id="A0A100WQ89"/>
<reference evidence="8 9" key="1">
    <citation type="journal article" date="2016" name="Genome Announc.">
        <title>Draft Genome Sequences of Five Rapidly Growing Mycobacterium Species, M. thermoresistibile, M. fortuitum subsp. acetamidolyticum, M. canariasense, M. brisbanense, and M. novocastrense.</title>
        <authorList>
            <person name="Katahira K."/>
            <person name="Ogura Y."/>
            <person name="Gotoh Y."/>
            <person name="Hayashi T."/>
        </authorList>
    </citation>
    <scope>NUCLEOTIDE SEQUENCE [LARGE SCALE GENOMIC DNA]</scope>
    <source>
        <strain evidence="8 9">JCM6368</strain>
    </source>
</reference>
<reference evidence="9" key="2">
    <citation type="submission" date="2016-02" db="EMBL/GenBank/DDBJ databases">
        <title>Draft genome sequence of five rapidly growing Mycobacterium species.</title>
        <authorList>
            <person name="Katahira K."/>
            <person name="Gotou Y."/>
            <person name="Iida K."/>
            <person name="Ogura Y."/>
            <person name="Hayashi T."/>
        </authorList>
    </citation>
    <scope>NUCLEOTIDE SEQUENCE [LARGE SCALE GENOMIC DNA]</scope>
    <source>
        <strain evidence="9">JCM6368</strain>
    </source>
</reference>
<organism evidence="8 9">
    <name type="scientific">Mycolicibacterium fortuitum subsp. acetamidolyticum</name>
    <dbReference type="NCBI Taxonomy" id="144550"/>
    <lineage>
        <taxon>Bacteria</taxon>
        <taxon>Bacillati</taxon>
        <taxon>Actinomycetota</taxon>
        <taxon>Actinomycetes</taxon>
        <taxon>Mycobacteriales</taxon>
        <taxon>Mycobacteriaceae</taxon>
        <taxon>Mycolicibacterium</taxon>
    </lineage>
</organism>
<evidence type="ECO:0000256" key="3">
    <source>
        <dbReference type="ARBA" id="ARBA00022475"/>
    </source>
</evidence>